<reference evidence="3 4" key="1">
    <citation type="submission" date="2019-12" db="EMBL/GenBank/DDBJ databases">
        <title>Genome sequencing and assembly of endphytes of Porphyra tenera.</title>
        <authorList>
            <person name="Park J.M."/>
            <person name="Shin R."/>
            <person name="Jo S.H."/>
        </authorList>
    </citation>
    <scope>NUCLEOTIDE SEQUENCE [LARGE SCALE GENOMIC DNA]</scope>
    <source>
        <strain evidence="3 4">GPM4</strain>
    </source>
</reference>
<dbReference type="GO" id="GO:0016491">
    <property type="term" value="F:oxidoreductase activity"/>
    <property type="evidence" value="ECO:0007669"/>
    <property type="project" value="UniProtKB-KW"/>
</dbReference>
<proteinExistence type="inferred from homology"/>
<dbReference type="EMBL" id="CP047656">
    <property type="protein sequence ID" value="QHJ10124.1"/>
    <property type="molecule type" value="Genomic_DNA"/>
</dbReference>
<keyword evidence="4" id="KW-1185">Reference proteome</keyword>
<evidence type="ECO:0000256" key="1">
    <source>
        <dbReference type="ARBA" id="ARBA00006484"/>
    </source>
</evidence>
<dbReference type="InterPro" id="IPR020904">
    <property type="entry name" value="Sc_DH/Rdtase_CS"/>
</dbReference>
<dbReference type="AlphaFoldDB" id="A0A857JHH5"/>
<dbReference type="OrthoDB" id="9787298at2"/>
<gene>
    <name evidence="3" type="ORF">FX988_00336</name>
</gene>
<dbReference type="PANTHER" id="PTHR24321:SF8">
    <property type="entry name" value="ESTRADIOL 17-BETA-DEHYDROGENASE 8-RELATED"/>
    <property type="match status" value="1"/>
</dbReference>
<dbReference type="RefSeq" id="WP_160178049.1">
    <property type="nucleotide sequence ID" value="NZ_CP047656.1"/>
</dbReference>
<dbReference type="Pfam" id="PF13561">
    <property type="entry name" value="adh_short_C2"/>
    <property type="match status" value="1"/>
</dbReference>
<comment type="similarity">
    <text evidence="1">Belongs to the short-chain dehydrogenases/reductases (SDR) family.</text>
</comment>
<evidence type="ECO:0000313" key="3">
    <source>
        <dbReference type="EMBL" id="QHJ10124.1"/>
    </source>
</evidence>
<evidence type="ECO:0000313" key="4">
    <source>
        <dbReference type="Proteomes" id="UP000464524"/>
    </source>
</evidence>
<keyword evidence="2 3" id="KW-0560">Oxidoreductase</keyword>
<protein>
    <submittedName>
        <fullName evidence="3">3-beta-hydroxycholanate 3-dehydrogenase (NAD(+)) 2</fullName>
        <ecNumber evidence="3">1.1.1.391</ecNumber>
    </submittedName>
</protein>
<dbReference type="SUPFAM" id="SSF51735">
    <property type="entry name" value="NAD(P)-binding Rossmann-fold domains"/>
    <property type="match status" value="1"/>
</dbReference>
<dbReference type="EC" id="1.1.1.391" evidence="3"/>
<evidence type="ECO:0000256" key="2">
    <source>
        <dbReference type="ARBA" id="ARBA00023002"/>
    </source>
</evidence>
<dbReference type="PRINTS" id="PR00081">
    <property type="entry name" value="GDHRDH"/>
</dbReference>
<dbReference type="PROSITE" id="PS00061">
    <property type="entry name" value="ADH_SHORT"/>
    <property type="match status" value="1"/>
</dbReference>
<name>A0A857JHH5_9ALTE</name>
<dbReference type="KEGG" id="pmes:FX988_00336"/>
<dbReference type="FunFam" id="3.40.50.720:FF:000084">
    <property type="entry name" value="Short-chain dehydrogenase reductase"/>
    <property type="match status" value="1"/>
</dbReference>
<dbReference type="NCBIfam" id="NF005559">
    <property type="entry name" value="PRK07231.1"/>
    <property type="match status" value="1"/>
</dbReference>
<accession>A0A857JHH5</accession>
<sequence length="255" mass="26726">MDSLLDFSGQVALITGAGSGFGRLLSKGLAERGCKLVISDIDPKGLAETVESLSEFSSNIVAQHCDVSKEGDCKAMVDSAMDKFGRVDIGVNNAGIAHSMAPMHTLDEATMDKQMDVNVKGVMFGMKYQIEVMLKQGSGHILNVSSLAGLGGAPKGAAYSAAKHAVIGLTKTAAIEYARKGIRANSICPFYTPTNILNIDGQISEEGINQLAVGCPMKRLATPQEIVNAMLLVLSPGNTYMTGQSIALDGGVTAW</sequence>
<dbReference type="InterPro" id="IPR036291">
    <property type="entry name" value="NAD(P)-bd_dom_sf"/>
</dbReference>
<dbReference type="PANTHER" id="PTHR24321">
    <property type="entry name" value="DEHYDROGENASES, SHORT CHAIN"/>
    <property type="match status" value="1"/>
</dbReference>
<dbReference type="Gene3D" id="3.40.50.720">
    <property type="entry name" value="NAD(P)-binding Rossmann-like Domain"/>
    <property type="match status" value="1"/>
</dbReference>
<dbReference type="CDD" id="cd05233">
    <property type="entry name" value="SDR_c"/>
    <property type="match status" value="1"/>
</dbReference>
<dbReference type="PRINTS" id="PR00080">
    <property type="entry name" value="SDRFAMILY"/>
</dbReference>
<organism evidence="3 4">
    <name type="scientific">Paraglaciecola mesophila</name>
    <dbReference type="NCBI Taxonomy" id="197222"/>
    <lineage>
        <taxon>Bacteria</taxon>
        <taxon>Pseudomonadati</taxon>
        <taxon>Pseudomonadota</taxon>
        <taxon>Gammaproteobacteria</taxon>
        <taxon>Alteromonadales</taxon>
        <taxon>Alteromonadaceae</taxon>
        <taxon>Paraglaciecola</taxon>
    </lineage>
</organism>
<dbReference type="InterPro" id="IPR002347">
    <property type="entry name" value="SDR_fam"/>
</dbReference>
<dbReference type="Proteomes" id="UP000464524">
    <property type="component" value="Chromosome"/>
</dbReference>